<dbReference type="EMBL" id="SNXX01000061">
    <property type="protein sequence ID" value="TDP79597.1"/>
    <property type="molecule type" value="Genomic_DNA"/>
</dbReference>
<dbReference type="GO" id="GO:0016887">
    <property type="term" value="F:ATP hydrolysis activity"/>
    <property type="evidence" value="ECO:0007669"/>
    <property type="project" value="InterPro"/>
</dbReference>
<dbReference type="InterPro" id="IPR052026">
    <property type="entry name" value="ExeA_AAA_ATPase_DNA-bind"/>
</dbReference>
<dbReference type="Pfam" id="PF13401">
    <property type="entry name" value="AAA_22"/>
    <property type="match status" value="1"/>
</dbReference>
<dbReference type="Gene3D" id="3.40.50.300">
    <property type="entry name" value="P-loop containing nucleotide triphosphate hydrolases"/>
    <property type="match status" value="1"/>
</dbReference>
<dbReference type="Proteomes" id="UP000295176">
    <property type="component" value="Unassembled WGS sequence"/>
</dbReference>
<proteinExistence type="predicted"/>
<evidence type="ECO:0000313" key="2">
    <source>
        <dbReference type="EMBL" id="PTV92660.1"/>
    </source>
</evidence>
<evidence type="ECO:0000313" key="4">
    <source>
        <dbReference type="Proteomes" id="UP000244089"/>
    </source>
</evidence>
<evidence type="ECO:0000259" key="1">
    <source>
        <dbReference type="Pfam" id="PF13401"/>
    </source>
</evidence>
<gene>
    <name evidence="3" type="ORF">C7957_1612</name>
    <name evidence="2" type="ORF">C8C76_1702</name>
</gene>
<dbReference type="SUPFAM" id="SSF52540">
    <property type="entry name" value="P-loop containing nucleoside triphosphate hydrolases"/>
    <property type="match status" value="1"/>
</dbReference>
<dbReference type="AlphaFoldDB" id="A0A2T5RF17"/>
<dbReference type="InterPro" id="IPR049945">
    <property type="entry name" value="AAA_22"/>
</dbReference>
<dbReference type="OrthoDB" id="9815896at2"/>
<dbReference type="RefSeq" id="WP_108142984.1">
    <property type="nucleotide sequence ID" value="NZ_QAXS01000070.1"/>
</dbReference>
<dbReference type="InterPro" id="IPR027417">
    <property type="entry name" value="P-loop_NTPase"/>
</dbReference>
<dbReference type="PANTHER" id="PTHR35894">
    <property type="entry name" value="GENERAL SECRETION PATHWAY PROTEIN A-RELATED"/>
    <property type="match status" value="1"/>
</dbReference>
<reference evidence="2 4" key="1">
    <citation type="submission" date="2018-04" db="EMBL/GenBank/DDBJ databases">
        <title>Subsurface microbial communities from deep shales in Ohio and West Virginia, USA.</title>
        <authorList>
            <person name="Wrighton K."/>
        </authorList>
    </citation>
    <scope>NUCLEOTIDE SEQUENCE [LARGE SCALE GENOMIC DNA]</scope>
    <source>
        <strain evidence="3 5">MSL 7</strain>
        <strain evidence="2 4">WC1</strain>
    </source>
</reference>
<feature type="domain" description="ORC1/DEAH AAA+ ATPase" evidence="1">
    <location>
        <begin position="45"/>
        <end position="167"/>
    </location>
</feature>
<accession>A0A2T5RF17</accession>
<evidence type="ECO:0000313" key="3">
    <source>
        <dbReference type="EMBL" id="TDP79597.1"/>
    </source>
</evidence>
<dbReference type="PANTHER" id="PTHR35894:SF1">
    <property type="entry name" value="PHOSPHORIBULOKINASE _ URIDINE KINASE FAMILY"/>
    <property type="match status" value="1"/>
</dbReference>
<dbReference type="Proteomes" id="UP000244089">
    <property type="component" value="Unassembled WGS sequence"/>
</dbReference>
<name>A0A2T5RF17_9FIRM</name>
<organism evidence="2 4">
    <name type="scientific">Halanaerobium saccharolyticum</name>
    <dbReference type="NCBI Taxonomy" id="43595"/>
    <lineage>
        <taxon>Bacteria</taxon>
        <taxon>Bacillati</taxon>
        <taxon>Bacillota</taxon>
        <taxon>Clostridia</taxon>
        <taxon>Halanaerobiales</taxon>
        <taxon>Halanaerobiaceae</taxon>
        <taxon>Halanaerobium</taxon>
    </lineage>
</organism>
<protein>
    <submittedName>
        <fullName evidence="2">Type II secretory pathway predicted ATPase ExeA</fullName>
    </submittedName>
</protein>
<dbReference type="EMBL" id="QAXS01000070">
    <property type="protein sequence ID" value="PTV92660.1"/>
    <property type="molecule type" value="Genomic_DNA"/>
</dbReference>
<sequence length="267" mass="30148">MIGINTSIAEHFSLKKIPFLKREKNSFKSALFEDNLLFLSTVFNSRQIAVVSGPSGSGKSSLIFYAVNELDPAEFRVVHLELSKPKKKALYKTMAVKMGLKPAFQADDIRLQIIDFFHEENAQGKFNCVIIDEAHSLSIEMIDELRSFYDEGANFSLILAGLPQLLNRNLNLSMTIPMKQRVSLFLECTGFSLEETKDYVSYQFSAAGMQNGIIDEKCYPVLHSMTSGIPRKINQACYVALLECFKNKKSIITADVLKKVNEKIFYT</sequence>
<evidence type="ECO:0000313" key="5">
    <source>
        <dbReference type="Proteomes" id="UP000295176"/>
    </source>
</evidence>
<comment type="caution">
    <text evidence="2">The sequence shown here is derived from an EMBL/GenBank/DDBJ whole genome shotgun (WGS) entry which is preliminary data.</text>
</comment>